<dbReference type="Proteomes" id="UP000577707">
    <property type="component" value="Unassembled WGS sequence"/>
</dbReference>
<protein>
    <submittedName>
        <fullName evidence="2">Uncharacterized protein</fullName>
    </submittedName>
</protein>
<feature type="compositionally biased region" description="Basic residues" evidence="1">
    <location>
        <begin position="1"/>
        <end position="16"/>
    </location>
</feature>
<dbReference type="EMBL" id="JACHXG010000001">
    <property type="protein sequence ID" value="MBB3087533.1"/>
    <property type="molecule type" value="Genomic_DNA"/>
</dbReference>
<comment type="caution">
    <text evidence="2">The sequence shown here is derived from an EMBL/GenBank/DDBJ whole genome shotgun (WGS) entry which is preliminary data.</text>
</comment>
<keyword evidence="3" id="KW-1185">Reference proteome</keyword>
<proteinExistence type="predicted"/>
<evidence type="ECO:0000313" key="3">
    <source>
        <dbReference type="Proteomes" id="UP000577707"/>
    </source>
</evidence>
<dbReference type="RefSeq" id="WP_183541832.1">
    <property type="nucleotide sequence ID" value="NZ_BMQT01000001.1"/>
</dbReference>
<evidence type="ECO:0000313" key="2">
    <source>
        <dbReference type="EMBL" id="MBB3087533.1"/>
    </source>
</evidence>
<dbReference type="AlphaFoldDB" id="A0A7W5F6U8"/>
<name>A0A7W5F6U8_9ACTN</name>
<feature type="region of interest" description="Disordered" evidence="1">
    <location>
        <begin position="1"/>
        <end position="23"/>
    </location>
</feature>
<sequence length="578" mass="63596">MAKNRKKADHPRRPRIERREVTTRAEDMPLMKEFKRALYADHPLDLLALVSSVMELATVPPHPFEDKPQGPGLAELVESFLGTDLAPSTAALHVIAALTDDDELAGRIREALATRTQPMPGWLRDLAAAKVDRVVEMKDAALLDGENYYIGVELADGSAFTFVAYVDNNLGRVLKDGFVVPEALDETVLMVSAHPERDSDLTFGHVDPAWARAYVERAVDVGAMTFPPLTSEAWPQARPLLRWALRLLPEGGVLPEQKPMSEAAKEALIEEFVASPEGKAYAADPEARGLVGPLIWLGTEYGNGDPLRWSPVRAEMLLADYFPRKVRAPLEEMVLLPDVLTAWVRFGHRLRGIRRDRTEETVRAIAAWTPTYLSRIPQGGGYGFGPGQLADLVGGREPLDALNADPLPGDEPFDWTGVREDIRPKIEEILALCDASAERDLDLEHRTANRRLLHRLAVADPDYFLGRAAARTSAAAVAWMIAHANDSVGPYTHVTVGELLEPFGVKSASQRASRFRKMLGLPEHFPADGAMVLGTADLLVSGRRAEIIADRDGIDPLDLLLDELADLGDLDEDEDLED</sequence>
<organism evidence="2 3">
    <name type="scientific">Nocardioides albus</name>
    <dbReference type="NCBI Taxonomy" id="1841"/>
    <lineage>
        <taxon>Bacteria</taxon>
        <taxon>Bacillati</taxon>
        <taxon>Actinomycetota</taxon>
        <taxon>Actinomycetes</taxon>
        <taxon>Propionibacteriales</taxon>
        <taxon>Nocardioidaceae</taxon>
        <taxon>Nocardioides</taxon>
    </lineage>
</organism>
<evidence type="ECO:0000256" key="1">
    <source>
        <dbReference type="SAM" id="MobiDB-lite"/>
    </source>
</evidence>
<reference evidence="2 3" key="1">
    <citation type="submission" date="2020-08" db="EMBL/GenBank/DDBJ databases">
        <title>Genomic Encyclopedia of Type Strains, Phase III (KMG-III): the genomes of soil and plant-associated and newly described type strains.</title>
        <authorList>
            <person name="Whitman W."/>
        </authorList>
    </citation>
    <scope>NUCLEOTIDE SEQUENCE [LARGE SCALE GENOMIC DNA]</scope>
    <source>
        <strain evidence="2 3">CECT 3302</strain>
    </source>
</reference>
<gene>
    <name evidence="2" type="ORF">FHS12_000456</name>
</gene>
<accession>A0A7W5F6U8</accession>